<keyword evidence="3" id="KW-0862">Zinc</keyword>
<dbReference type="Pfam" id="PF11789">
    <property type="entry name" value="zf-Nse"/>
    <property type="match status" value="1"/>
</dbReference>
<evidence type="ECO:0000259" key="5">
    <source>
        <dbReference type="Pfam" id="PF11789"/>
    </source>
</evidence>
<evidence type="ECO:0000256" key="4">
    <source>
        <dbReference type="SAM" id="MobiDB-lite"/>
    </source>
</evidence>
<evidence type="ECO:0000256" key="3">
    <source>
        <dbReference type="ARBA" id="ARBA00022833"/>
    </source>
</evidence>
<feature type="compositionally biased region" description="Basic residues" evidence="4">
    <location>
        <begin position="202"/>
        <end position="211"/>
    </location>
</feature>
<dbReference type="Gene3D" id="3.30.40.10">
    <property type="entry name" value="Zinc/RING finger domain, C3HC4 (zinc finger)"/>
    <property type="match status" value="1"/>
</dbReference>
<dbReference type="GO" id="GO:0008270">
    <property type="term" value="F:zinc ion binding"/>
    <property type="evidence" value="ECO:0007669"/>
    <property type="project" value="UniProtKB-KW"/>
</dbReference>
<organism evidence="6 7">
    <name type="scientific">Phytophthora oleae</name>
    <dbReference type="NCBI Taxonomy" id="2107226"/>
    <lineage>
        <taxon>Eukaryota</taxon>
        <taxon>Sar</taxon>
        <taxon>Stramenopiles</taxon>
        <taxon>Oomycota</taxon>
        <taxon>Peronosporomycetes</taxon>
        <taxon>Peronosporales</taxon>
        <taxon>Peronosporaceae</taxon>
        <taxon>Phytophthora</taxon>
    </lineage>
</organism>
<feature type="region of interest" description="Disordered" evidence="4">
    <location>
        <begin position="147"/>
        <end position="242"/>
    </location>
</feature>
<feature type="compositionally biased region" description="Basic and acidic residues" evidence="4">
    <location>
        <begin position="160"/>
        <end position="178"/>
    </location>
</feature>
<feature type="region of interest" description="Disordered" evidence="4">
    <location>
        <begin position="1"/>
        <end position="65"/>
    </location>
</feature>
<protein>
    <recommendedName>
        <fullName evidence="5">SP-RING-type domain-containing protein</fullName>
    </recommendedName>
</protein>
<keyword evidence="7" id="KW-1185">Reference proteome</keyword>
<keyword evidence="1" id="KW-0479">Metal-binding</keyword>
<evidence type="ECO:0000256" key="1">
    <source>
        <dbReference type="ARBA" id="ARBA00022723"/>
    </source>
</evidence>
<evidence type="ECO:0000313" key="6">
    <source>
        <dbReference type="EMBL" id="KAL3672823.1"/>
    </source>
</evidence>
<dbReference type="InterPro" id="IPR013083">
    <property type="entry name" value="Znf_RING/FYVE/PHD"/>
</dbReference>
<comment type="caution">
    <text evidence="6">The sequence shown here is derived from an EMBL/GenBank/DDBJ whole genome shotgun (WGS) entry which is preliminary data.</text>
</comment>
<gene>
    <name evidence="6" type="ORF">V7S43_002112</name>
</gene>
<accession>A0ABD3G159</accession>
<dbReference type="InterPro" id="IPR004181">
    <property type="entry name" value="Znf_MIZ"/>
</dbReference>
<keyword evidence="2" id="KW-0863">Zinc-finger</keyword>
<name>A0ABD3G159_9STRA</name>
<feature type="compositionally biased region" description="Basic and acidic residues" evidence="4">
    <location>
        <begin position="30"/>
        <end position="40"/>
    </location>
</feature>
<sequence length="259" mass="28744">MTRAASPMEEEAAEPPQEQTTIDLTAQADLQRDTPQRGEPDESGGVIDLTDDTVVAPVPPRHSREQRREIAALRQELEQANETRTKFQDMVRRILDEQEAVLTCPIAYELFENPVVTECCGKTFSSEALTQVLRANHRCPVCRSARVKTHPSRDMANLVEVHKSDRSVLEEAESKTEEDSTAPAEQSHNEEPPPSLRQRGNQQRRRQRVHARAAIARPQPAGADAAPAPAEPPPVAGPAGGQVDWETQYLLWLVDQNDG</sequence>
<dbReference type="AlphaFoldDB" id="A0ABD3G159"/>
<dbReference type="EMBL" id="JBIMZQ010000003">
    <property type="protein sequence ID" value="KAL3672823.1"/>
    <property type="molecule type" value="Genomic_DNA"/>
</dbReference>
<feature type="domain" description="SP-RING-type" evidence="5">
    <location>
        <begin position="98"/>
        <end position="142"/>
    </location>
</feature>
<evidence type="ECO:0000256" key="2">
    <source>
        <dbReference type="ARBA" id="ARBA00022771"/>
    </source>
</evidence>
<evidence type="ECO:0000313" key="7">
    <source>
        <dbReference type="Proteomes" id="UP001632037"/>
    </source>
</evidence>
<dbReference type="SUPFAM" id="SSF57850">
    <property type="entry name" value="RING/U-box"/>
    <property type="match status" value="1"/>
</dbReference>
<proteinExistence type="predicted"/>
<reference evidence="6 7" key="1">
    <citation type="submission" date="2024-09" db="EMBL/GenBank/DDBJ databases">
        <title>Genome sequencing and assembly of Phytophthora oleae, isolate VK10A, causative agent of rot of olive drupes.</title>
        <authorList>
            <person name="Conti Taguali S."/>
            <person name="Riolo M."/>
            <person name="La Spada F."/>
            <person name="Cacciola S.O."/>
            <person name="Dionisio G."/>
        </authorList>
    </citation>
    <scope>NUCLEOTIDE SEQUENCE [LARGE SCALE GENOMIC DNA]</scope>
    <source>
        <strain evidence="6 7">VK10A</strain>
    </source>
</reference>
<feature type="compositionally biased region" description="Low complexity" evidence="4">
    <location>
        <begin position="212"/>
        <end position="228"/>
    </location>
</feature>
<dbReference type="Proteomes" id="UP001632037">
    <property type="component" value="Unassembled WGS sequence"/>
</dbReference>